<dbReference type="EMBL" id="AP025591">
    <property type="protein sequence ID" value="BDG05319.1"/>
    <property type="molecule type" value="Genomic_DNA"/>
</dbReference>
<evidence type="ECO:0000259" key="2">
    <source>
        <dbReference type="Pfam" id="PF06724"/>
    </source>
</evidence>
<feature type="transmembrane region" description="Helical" evidence="1">
    <location>
        <begin position="163"/>
        <end position="184"/>
    </location>
</feature>
<feature type="domain" description="DUF1206" evidence="2">
    <location>
        <begin position="40"/>
        <end position="106"/>
    </location>
</feature>
<organism evidence="3 4">
    <name type="scientific">Anaeromyxobacter oryzae</name>
    <dbReference type="NCBI Taxonomy" id="2918170"/>
    <lineage>
        <taxon>Bacteria</taxon>
        <taxon>Pseudomonadati</taxon>
        <taxon>Myxococcota</taxon>
        <taxon>Myxococcia</taxon>
        <taxon>Myxococcales</taxon>
        <taxon>Cystobacterineae</taxon>
        <taxon>Anaeromyxobacteraceae</taxon>
        <taxon>Anaeromyxobacter</taxon>
    </lineage>
</organism>
<feature type="transmembrane region" description="Helical" evidence="1">
    <location>
        <begin position="81"/>
        <end position="103"/>
    </location>
</feature>
<name>A0ABM7X0Q8_9BACT</name>
<evidence type="ECO:0000313" key="3">
    <source>
        <dbReference type="EMBL" id="BDG05319.1"/>
    </source>
</evidence>
<feature type="transmembrane region" description="Helical" evidence="1">
    <location>
        <begin position="36"/>
        <end position="61"/>
    </location>
</feature>
<evidence type="ECO:0000256" key="1">
    <source>
        <dbReference type="SAM" id="Phobius"/>
    </source>
</evidence>
<keyword evidence="1" id="KW-0812">Transmembrane</keyword>
<feature type="transmembrane region" description="Helical" evidence="1">
    <location>
        <begin position="259"/>
        <end position="279"/>
    </location>
</feature>
<dbReference type="Pfam" id="PF06724">
    <property type="entry name" value="DUF1206"/>
    <property type="match status" value="2"/>
</dbReference>
<accession>A0ABM7X0Q8</accession>
<keyword evidence="1" id="KW-0472">Membrane</keyword>
<dbReference type="RefSeq" id="WP_248354007.1">
    <property type="nucleotide sequence ID" value="NZ_AP025591.1"/>
</dbReference>
<keyword evidence="1" id="KW-1133">Transmembrane helix</keyword>
<feature type="domain" description="DUF1206" evidence="2">
    <location>
        <begin position="218"/>
        <end position="286"/>
    </location>
</feature>
<dbReference type="Proteomes" id="UP001162891">
    <property type="component" value="Chromosome"/>
</dbReference>
<gene>
    <name evidence="3" type="ORF">AMOR_43150</name>
</gene>
<dbReference type="InterPro" id="IPR009597">
    <property type="entry name" value="DUF1206"/>
</dbReference>
<keyword evidence="4" id="KW-1185">Reference proteome</keyword>
<proteinExistence type="predicted"/>
<reference evidence="4" key="1">
    <citation type="journal article" date="2022" name="Int. J. Syst. Evol. Microbiol.">
        <title>Anaeromyxobacter oryzae sp. nov., Anaeromyxobacter diazotrophicus sp. nov. and Anaeromyxobacter paludicola sp. nov., isolated from paddy soils.</title>
        <authorList>
            <person name="Itoh H."/>
            <person name="Xu Z."/>
            <person name="Mise K."/>
            <person name="Masuda Y."/>
            <person name="Ushijima N."/>
            <person name="Hayakawa C."/>
            <person name="Shiratori Y."/>
            <person name="Senoo K."/>
        </authorList>
    </citation>
    <scope>NUCLEOTIDE SEQUENCE [LARGE SCALE GENOMIC DNA]</scope>
    <source>
        <strain evidence="4">Red232</strain>
    </source>
</reference>
<feature type="transmembrane region" description="Helical" evidence="1">
    <location>
        <begin position="214"/>
        <end position="239"/>
    </location>
</feature>
<protein>
    <recommendedName>
        <fullName evidence="2">DUF1206 domain-containing protein</fullName>
    </recommendedName>
</protein>
<feature type="transmembrane region" description="Helical" evidence="1">
    <location>
        <begin position="124"/>
        <end position="143"/>
    </location>
</feature>
<evidence type="ECO:0000313" key="4">
    <source>
        <dbReference type="Proteomes" id="UP001162891"/>
    </source>
</evidence>
<sequence>MRTATHETGSVGAPAEARLDARTWPIRLACMRGAHLVARAGFVAKAALYGVVGALALRAALGRGGATFDVKQALASLASPRGASTTLVLAAAGIAGLGLWFVLEGIVNPNGDRGAWAAISRVGQAVGGLGYVALAATGLRVALGHAPGPSGDQLARTGAAEALVLPGGPVVAVVIGLVAIGVGVRQAHLGISGGCLRVLDLSATSTTFRRWARWLAAFGFAAQGTLFGMVGAFLIRAVVRRAPAEARGTGGALDVIAARPYGTTLLAAAAVGLFAYALYAGIEGACRRFPGECPAPGRAAV</sequence>